<gene>
    <name evidence="1" type="ORF">RHMOL_Rhmol13G0302200</name>
</gene>
<organism evidence="1 2">
    <name type="scientific">Rhododendron molle</name>
    <name type="common">Chinese azalea</name>
    <name type="synonym">Azalea mollis</name>
    <dbReference type="NCBI Taxonomy" id="49168"/>
    <lineage>
        <taxon>Eukaryota</taxon>
        <taxon>Viridiplantae</taxon>
        <taxon>Streptophyta</taxon>
        <taxon>Embryophyta</taxon>
        <taxon>Tracheophyta</taxon>
        <taxon>Spermatophyta</taxon>
        <taxon>Magnoliopsida</taxon>
        <taxon>eudicotyledons</taxon>
        <taxon>Gunneridae</taxon>
        <taxon>Pentapetalae</taxon>
        <taxon>asterids</taxon>
        <taxon>Ericales</taxon>
        <taxon>Ericaceae</taxon>
        <taxon>Ericoideae</taxon>
        <taxon>Rhodoreae</taxon>
        <taxon>Rhododendron</taxon>
    </lineage>
</organism>
<dbReference type="EMBL" id="CM046400">
    <property type="protein sequence ID" value="KAI8526367.1"/>
    <property type="molecule type" value="Genomic_DNA"/>
</dbReference>
<comment type="caution">
    <text evidence="1">The sequence shown here is derived from an EMBL/GenBank/DDBJ whole genome shotgun (WGS) entry which is preliminary data.</text>
</comment>
<evidence type="ECO:0000313" key="1">
    <source>
        <dbReference type="EMBL" id="KAI8526367.1"/>
    </source>
</evidence>
<dbReference type="Proteomes" id="UP001062846">
    <property type="component" value="Chromosome 13"/>
</dbReference>
<reference evidence="1" key="1">
    <citation type="submission" date="2022-02" db="EMBL/GenBank/DDBJ databases">
        <title>Plant Genome Project.</title>
        <authorList>
            <person name="Zhang R.-G."/>
        </authorList>
    </citation>
    <scope>NUCLEOTIDE SEQUENCE</scope>
    <source>
        <strain evidence="1">AT1</strain>
    </source>
</reference>
<keyword evidence="2" id="KW-1185">Reference proteome</keyword>
<proteinExistence type="predicted"/>
<evidence type="ECO:0000313" key="2">
    <source>
        <dbReference type="Proteomes" id="UP001062846"/>
    </source>
</evidence>
<name>A0ACC0LDB8_RHOML</name>
<accession>A0ACC0LDB8</accession>
<sequence length="536" mass="59271">MFTELSSSSSSSLSLSVQPVNVCVCISFRAMASDSPIGTHHTRIVLRSAIASRLLLLTLIILWRSIVKPYDTSASINPTCLSSSSSTSASIVFPRIASAIEDSIVWDSVYFVRIAQCGYEYEQSYAFFPLLPLSISLVSRTVFALFIPLVGYRAVLGLSGYVISNIAFVLAALCLYRLSAIILKDREGALRASILFCFNPASIFYSSIYTESLYSLLSIGGVYQLVSGANNVGTLLLALSGAARSNGVINAGYTCYQTMHAAYDAVFHRRSLVLTVKVLSSGALHCLCIFIPFIVFQAHGYYNICWGHDPDQISPWCKARLPLLYNYIQRRYWGVGFLRYFQLKQLPNFLLASPILSLALGSIIHYVKLQPEIFLSLGFRGSNEDKNSASMFSPMGADRRAKGSYSLKERTSTIQQEDHILRRRKQTIKGDGHSTLPVENDSSDSSRNLSVAVLPFILHLGFMAATAFFVMHVQIWSGGRNSFLIGQSTSLLVCCPFNGISHKQEEMGILDMGILCGLHPSWQFALLELLPFHLRN</sequence>
<protein>
    <submittedName>
        <fullName evidence="1">Uncharacterized protein</fullName>
    </submittedName>
</protein>